<dbReference type="PANTHER" id="PTHR47659">
    <property type="entry name" value="ZN(II)2CYS6 TRANSCRIPTION FACTOR (EUROFUNG)-RELATED"/>
    <property type="match status" value="1"/>
</dbReference>
<dbReference type="VEuPathDB" id="FungiDB:BCV72DRAFT_73541"/>
<evidence type="ECO:0000256" key="2">
    <source>
        <dbReference type="ARBA" id="ARBA00023242"/>
    </source>
</evidence>
<dbReference type="AlphaFoldDB" id="A0A1X0RY65"/>
<gene>
    <name evidence="4" type="ORF">BCV71DRAFT_9871</name>
</gene>
<feature type="compositionally biased region" description="Polar residues" evidence="3">
    <location>
        <begin position="1"/>
        <end position="22"/>
    </location>
</feature>
<evidence type="ECO:0000256" key="1">
    <source>
        <dbReference type="ARBA" id="ARBA00022723"/>
    </source>
</evidence>
<sequence length="119" mass="14412">MQAYQNCHSTTKVKQSSMTNKPLKQKRSQVKNACKYVFLLNELWLILFFFNKVNCKKACKKCDDRRPCQRCIKYNLVDTCKDSIRKERKREKRGPYKKNAQMKQVMLNNQQITLYRHHY</sequence>
<evidence type="ECO:0008006" key="6">
    <source>
        <dbReference type="Google" id="ProtNLM"/>
    </source>
</evidence>
<reference evidence="4 5" key="1">
    <citation type="journal article" date="2016" name="Proc. Natl. Acad. Sci. U.S.A.">
        <title>Lipid metabolic changes in an early divergent fungus govern the establishment of a mutualistic symbiosis with endobacteria.</title>
        <authorList>
            <person name="Lastovetsky O.A."/>
            <person name="Gaspar M.L."/>
            <person name="Mondo S.J."/>
            <person name="LaButti K.M."/>
            <person name="Sandor L."/>
            <person name="Grigoriev I.V."/>
            <person name="Henry S.A."/>
            <person name="Pawlowska T.E."/>
        </authorList>
    </citation>
    <scope>NUCLEOTIDE SEQUENCE [LARGE SCALE GENOMIC DNA]</scope>
    <source>
        <strain evidence="4 5">ATCC 11559</strain>
    </source>
</reference>
<dbReference type="EMBL" id="KV921370">
    <property type="protein sequence ID" value="ORE16939.1"/>
    <property type="molecule type" value="Genomic_DNA"/>
</dbReference>
<dbReference type="PANTHER" id="PTHR47659:SF7">
    <property type="entry name" value="FUNGAL TRANSCRIPTIONAL REGULATORY PROTEIN, N-TERMINAL DOMAIN-CONTAINING PROTEIN"/>
    <property type="match status" value="1"/>
</dbReference>
<keyword evidence="1" id="KW-0479">Metal-binding</keyword>
<evidence type="ECO:0000313" key="5">
    <source>
        <dbReference type="Proteomes" id="UP000242381"/>
    </source>
</evidence>
<evidence type="ECO:0000256" key="3">
    <source>
        <dbReference type="SAM" id="MobiDB-lite"/>
    </source>
</evidence>
<feature type="region of interest" description="Disordered" evidence="3">
    <location>
        <begin position="1"/>
        <end position="27"/>
    </location>
</feature>
<protein>
    <recommendedName>
        <fullName evidence="6">Zn(2)-C6 fungal-type domain-containing protein</fullName>
    </recommendedName>
</protein>
<organism evidence="4 5">
    <name type="scientific">Rhizopus microsporus</name>
    <dbReference type="NCBI Taxonomy" id="58291"/>
    <lineage>
        <taxon>Eukaryota</taxon>
        <taxon>Fungi</taxon>
        <taxon>Fungi incertae sedis</taxon>
        <taxon>Mucoromycota</taxon>
        <taxon>Mucoromycotina</taxon>
        <taxon>Mucoromycetes</taxon>
        <taxon>Mucorales</taxon>
        <taxon>Mucorineae</taxon>
        <taxon>Rhizopodaceae</taxon>
        <taxon>Rhizopus</taxon>
    </lineage>
</organism>
<evidence type="ECO:0000313" key="4">
    <source>
        <dbReference type="EMBL" id="ORE16939.1"/>
    </source>
</evidence>
<dbReference type="GO" id="GO:0046872">
    <property type="term" value="F:metal ion binding"/>
    <property type="evidence" value="ECO:0007669"/>
    <property type="project" value="UniProtKB-KW"/>
</dbReference>
<proteinExistence type="predicted"/>
<name>A0A1X0RY65_RHIZD</name>
<dbReference type="Proteomes" id="UP000242381">
    <property type="component" value="Unassembled WGS sequence"/>
</dbReference>
<dbReference type="InterPro" id="IPR050335">
    <property type="entry name" value="ERT1_acuK_gluconeogen_tf"/>
</dbReference>
<keyword evidence="2" id="KW-0539">Nucleus</keyword>
<accession>A0A1X0RY65</accession>